<evidence type="ECO:0000256" key="2">
    <source>
        <dbReference type="PROSITE-ProRule" id="PRU00335"/>
    </source>
</evidence>
<dbReference type="SUPFAM" id="SSF48498">
    <property type="entry name" value="Tetracyclin repressor-like, C-terminal domain"/>
    <property type="match status" value="1"/>
</dbReference>
<accession>A0A348WM88</accession>
<reference evidence="5 6" key="1">
    <citation type="journal article" date="2018" name="Nat. Biotechnol.">
        <title>A standardized bacterial taxonomy based on genome phylogeny substantially revises the tree of life.</title>
        <authorList>
            <person name="Parks D.H."/>
            <person name="Chuvochina M."/>
            <person name="Waite D.W."/>
            <person name="Rinke C."/>
            <person name="Skarshewski A."/>
            <person name="Chaumeil P.A."/>
            <person name="Hugenholtz P."/>
        </authorList>
    </citation>
    <scope>NUCLEOTIDE SEQUENCE [LARGE SCALE GENOMIC DNA]</scope>
    <source>
        <strain evidence="5">UBA9360</strain>
    </source>
</reference>
<feature type="domain" description="HTH tetR-type" evidence="4">
    <location>
        <begin position="22"/>
        <end position="82"/>
    </location>
</feature>
<dbReference type="InterPro" id="IPR036271">
    <property type="entry name" value="Tet_transcr_reg_TetR-rel_C_sf"/>
</dbReference>
<dbReference type="PANTHER" id="PTHR30055:SF235">
    <property type="entry name" value="TRANSCRIPTIONAL REGULATORY PROTEIN"/>
    <property type="match status" value="1"/>
</dbReference>
<dbReference type="InterPro" id="IPR009057">
    <property type="entry name" value="Homeodomain-like_sf"/>
</dbReference>
<dbReference type="SUPFAM" id="SSF46689">
    <property type="entry name" value="Homeodomain-like"/>
    <property type="match status" value="1"/>
</dbReference>
<dbReference type="InterPro" id="IPR001647">
    <property type="entry name" value="HTH_TetR"/>
</dbReference>
<dbReference type="Pfam" id="PF17939">
    <property type="entry name" value="TetR_C_30"/>
    <property type="match status" value="1"/>
</dbReference>
<dbReference type="EMBL" id="DMUP01000054">
    <property type="protein sequence ID" value="HAR55650.1"/>
    <property type="molecule type" value="Genomic_DNA"/>
</dbReference>
<evidence type="ECO:0000259" key="4">
    <source>
        <dbReference type="PROSITE" id="PS50977"/>
    </source>
</evidence>
<dbReference type="STRING" id="314276.OS145_12684"/>
<evidence type="ECO:0000256" key="3">
    <source>
        <dbReference type="SAM" id="MobiDB-lite"/>
    </source>
</evidence>
<dbReference type="InterPro" id="IPR050109">
    <property type="entry name" value="HTH-type_TetR-like_transc_reg"/>
</dbReference>
<evidence type="ECO:0000313" key="5">
    <source>
        <dbReference type="EMBL" id="HAR55650.1"/>
    </source>
</evidence>
<dbReference type="InterPro" id="IPR041586">
    <property type="entry name" value="PsrA_TetR_C"/>
</dbReference>
<comment type="caution">
    <text evidence="5">The sequence shown here is derived from an EMBL/GenBank/DDBJ whole genome shotgun (WGS) entry which is preliminary data.</text>
</comment>
<feature type="DNA-binding region" description="H-T-H motif" evidence="2">
    <location>
        <begin position="45"/>
        <end position="64"/>
    </location>
</feature>
<sequence>MSNLKSHASDAPSSVRASSNKPSTQKRILDTAERLFAKEGFEQTSLRQITQEADVNLASVNYHFGSKKALIQAVVARYMDVFMPALDEELRGLDDESALTTLQVFEAFKLPLFSLNGIHKRGTERFLRLLGFAYSETQGHLRRYTQSAFGNVLQHLLALLHRANPKLSDEEMFWRLHFVLGATVFAQVSGQALIEIARAEFNYEVNIKTVIEHLIVFIAGGLERP</sequence>
<dbReference type="PANTHER" id="PTHR30055">
    <property type="entry name" value="HTH-TYPE TRANSCRIPTIONAL REGULATOR RUTR"/>
    <property type="match status" value="1"/>
</dbReference>
<feature type="region of interest" description="Disordered" evidence="3">
    <location>
        <begin position="1"/>
        <end position="25"/>
    </location>
</feature>
<dbReference type="GO" id="GO:0000976">
    <property type="term" value="F:transcription cis-regulatory region binding"/>
    <property type="evidence" value="ECO:0007669"/>
    <property type="project" value="TreeGrafter"/>
</dbReference>
<name>A0A348WM88_9GAMM</name>
<dbReference type="Gene3D" id="1.10.357.10">
    <property type="entry name" value="Tetracycline Repressor, domain 2"/>
    <property type="match status" value="1"/>
</dbReference>
<evidence type="ECO:0000256" key="1">
    <source>
        <dbReference type="ARBA" id="ARBA00023125"/>
    </source>
</evidence>
<keyword evidence="1 2" id="KW-0238">DNA-binding</keyword>
<dbReference type="InterPro" id="IPR023772">
    <property type="entry name" value="DNA-bd_HTH_TetR-type_CS"/>
</dbReference>
<dbReference type="PROSITE" id="PS01081">
    <property type="entry name" value="HTH_TETR_1"/>
    <property type="match status" value="1"/>
</dbReference>
<protein>
    <submittedName>
        <fullName evidence="5">TetR/AcrR family transcriptional regulator</fullName>
    </submittedName>
</protein>
<dbReference type="Proteomes" id="UP000262878">
    <property type="component" value="Unassembled WGS sequence"/>
</dbReference>
<dbReference type="PRINTS" id="PR00455">
    <property type="entry name" value="HTHTETR"/>
</dbReference>
<organism evidence="5 6">
    <name type="scientific">Idiomarina baltica</name>
    <dbReference type="NCBI Taxonomy" id="190892"/>
    <lineage>
        <taxon>Bacteria</taxon>
        <taxon>Pseudomonadati</taxon>
        <taxon>Pseudomonadota</taxon>
        <taxon>Gammaproteobacteria</taxon>
        <taxon>Alteromonadales</taxon>
        <taxon>Idiomarinaceae</taxon>
        <taxon>Idiomarina</taxon>
    </lineage>
</organism>
<gene>
    <name evidence="5" type="ORF">DCR58_02560</name>
</gene>
<dbReference type="GO" id="GO:0003700">
    <property type="term" value="F:DNA-binding transcription factor activity"/>
    <property type="evidence" value="ECO:0007669"/>
    <property type="project" value="TreeGrafter"/>
</dbReference>
<dbReference type="AlphaFoldDB" id="A0A348WM88"/>
<dbReference type="Pfam" id="PF00440">
    <property type="entry name" value="TetR_N"/>
    <property type="match status" value="1"/>
</dbReference>
<dbReference type="PROSITE" id="PS50977">
    <property type="entry name" value="HTH_TETR_2"/>
    <property type="match status" value="1"/>
</dbReference>
<proteinExistence type="predicted"/>
<evidence type="ECO:0000313" key="6">
    <source>
        <dbReference type="Proteomes" id="UP000262878"/>
    </source>
</evidence>